<comment type="similarity">
    <text evidence="1">Belongs to the FAD-binding monooxygenase family.</text>
</comment>
<dbReference type="AlphaFoldDB" id="A0AA41PYB6"/>
<dbReference type="PANTHER" id="PTHR42877:SF4">
    <property type="entry name" value="FAD_NAD(P)-BINDING DOMAIN-CONTAINING PROTEIN-RELATED"/>
    <property type="match status" value="1"/>
</dbReference>
<dbReference type="PRINTS" id="PR00419">
    <property type="entry name" value="ADXRDTASE"/>
</dbReference>
<comment type="caution">
    <text evidence="6">The sequence shown here is derived from an EMBL/GenBank/DDBJ whole genome shotgun (WGS) entry which is preliminary data.</text>
</comment>
<evidence type="ECO:0000256" key="2">
    <source>
        <dbReference type="ARBA" id="ARBA00022630"/>
    </source>
</evidence>
<keyword evidence="2" id="KW-0285">Flavoprotein</keyword>
<keyword evidence="7" id="KW-1185">Reference proteome</keyword>
<accession>A0AA41PYB6</accession>
<gene>
    <name evidence="6" type="ORF">LZ495_10445</name>
</gene>
<dbReference type="PANTHER" id="PTHR42877">
    <property type="entry name" value="L-ORNITHINE N(5)-MONOOXYGENASE-RELATED"/>
    <property type="match status" value="1"/>
</dbReference>
<keyword evidence="4" id="KW-0560">Oxidoreductase</keyword>
<evidence type="ECO:0000256" key="4">
    <source>
        <dbReference type="ARBA" id="ARBA00023002"/>
    </source>
</evidence>
<dbReference type="InterPro" id="IPR036188">
    <property type="entry name" value="FAD/NAD-bd_sf"/>
</dbReference>
<dbReference type="RefSeq" id="WP_235051790.1">
    <property type="nucleotide sequence ID" value="NZ_JAKFHA010000004.1"/>
</dbReference>
<feature type="compositionally biased region" description="Basic and acidic residues" evidence="5">
    <location>
        <begin position="496"/>
        <end position="505"/>
    </location>
</feature>
<reference evidence="6" key="1">
    <citation type="submission" date="2022-01" db="EMBL/GenBank/DDBJ databases">
        <title>Genome-Based Taxonomic Classification of the Phylum Actinobacteria.</title>
        <authorList>
            <person name="Gao Y."/>
        </authorList>
    </citation>
    <scope>NUCLEOTIDE SEQUENCE</scope>
    <source>
        <strain evidence="6">KLBMP 8922</strain>
    </source>
</reference>
<sequence>MPTTPPTPSAVPHVRVAVIGSGFSGLGAGARLLKYGIDDFVILERGADVGGTWRDNTYPGACCDVPSNLYSFSFAPNPAWSRSFSPQPEIQEYLRRCARDLGLLPHLRFGHEVRHAAWDDAESRWELATSQGALTADILLSGGGPLSEPAYPDIKGLHEFEGELFHSSRWNHDYDLRGKRVAVIGTGASAIQFVPQIQPEVGQLDLYQRSAPWIMPRTDRPLSGAERALYKAAPPVQKAVRLGLFWGRETFWLGFNGKHPGLVRRIEGIARHHLKRGVPDPELRAKVTPDFTIGCKRILLSNDYYPALGKPNVDVVTDGITEIRKNSVVTADGTERPCDAIILGTGFEATDMPMAHAITGRDGVLLADAWKDGMSAHQSAMTAGFPNLFFIIGPNSGLGHSSMTLIIEAQIKYAVDAIRQMDRHDIADLDVTPEAQEAYNRQLQAKLGDTVWVTGGCKSWYLDPRTGKNTTLWPDHVWKFMWMNRKFSPAGHRARTRDQVRDRARTSAGPH</sequence>
<dbReference type="Pfam" id="PF00743">
    <property type="entry name" value="FMO-like"/>
    <property type="match status" value="1"/>
</dbReference>
<dbReference type="Gene3D" id="3.50.50.60">
    <property type="entry name" value="FAD/NAD(P)-binding domain"/>
    <property type="match status" value="3"/>
</dbReference>
<dbReference type="EMBL" id="JAKFHA010000004">
    <property type="protein sequence ID" value="MCF2527630.1"/>
    <property type="molecule type" value="Genomic_DNA"/>
</dbReference>
<evidence type="ECO:0000256" key="5">
    <source>
        <dbReference type="SAM" id="MobiDB-lite"/>
    </source>
</evidence>
<dbReference type="GO" id="GO:0050660">
    <property type="term" value="F:flavin adenine dinucleotide binding"/>
    <property type="evidence" value="ECO:0007669"/>
    <property type="project" value="InterPro"/>
</dbReference>
<dbReference type="Proteomes" id="UP001165378">
    <property type="component" value="Unassembled WGS sequence"/>
</dbReference>
<dbReference type="GO" id="GO:0004499">
    <property type="term" value="F:N,N-dimethylaniline monooxygenase activity"/>
    <property type="evidence" value="ECO:0007669"/>
    <property type="project" value="InterPro"/>
</dbReference>
<dbReference type="SUPFAM" id="SSF51905">
    <property type="entry name" value="FAD/NAD(P)-binding domain"/>
    <property type="match status" value="1"/>
</dbReference>
<dbReference type="InterPro" id="IPR051209">
    <property type="entry name" value="FAD-bind_Monooxygenase_sf"/>
</dbReference>
<dbReference type="InterPro" id="IPR020946">
    <property type="entry name" value="Flavin_mOase-like"/>
</dbReference>
<evidence type="ECO:0000256" key="1">
    <source>
        <dbReference type="ARBA" id="ARBA00010139"/>
    </source>
</evidence>
<dbReference type="GO" id="GO:0050661">
    <property type="term" value="F:NADP binding"/>
    <property type="evidence" value="ECO:0007669"/>
    <property type="project" value="InterPro"/>
</dbReference>
<evidence type="ECO:0000256" key="3">
    <source>
        <dbReference type="ARBA" id="ARBA00022827"/>
    </source>
</evidence>
<name>A0AA41PYB6_9ACTN</name>
<protein>
    <submittedName>
        <fullName evidence="6">NAD(P)/FAD-dependent oxidoreductase</fullName>
    </submittedName>
</protein>
<keyword evidence="3" id="KW-0274">FAD</keyword>
<evidence type="ECO:0000313" key="6">
    <source>
        <dbReference type="EMBL" id="MCF2527630.1"/>
    </source>
</evidence>
<evidence type="ECO:0000313" key="7">
    <source>
        <dbReference type="Proteomes" id="UP001165378"/>
    </source>
</evidence>
<proteinExistence type="inferred from homology"/>
<feature type="region of interest" description="Disordered" evidence="5">
    <location>
        <begin position="492"/>
        <end position="511"/>
    </location>
</feature>
<organism evidence="6 7">
    <name type="scientific">Yinghuangia soli</name>
    <dbReference type="NCBI Taxonomy" id="2908204"/>
    <lineage>
        <taxon>Bacteria</taxon>
        <taxon>Bacillati</taxon>
        <taxon>Actinomycetota</taxon>
        <taxon>Actinomycetes</taxon>
        <taxon>Kitasatosporales</taxon>
        <taxon>Streptomycetaceae</taxon>
        <taxon>Yinghuangia</taxon>
    </lineage>
</organism>